<dbReference type="EMBL" id="BPLR01001146">
    <property type="protein sequence ID" value="GIZ00346.1"/>
    <property type="molecule type" value="Genomic_DNA"/>
</dbReference>
<accession>A0AAV4XYV2</accession>
<keyword evidence="2" id="KW-1185">Reference proteome</keyword>
<sequence>MRTEHLIWRETRKLVWTKSWGARRIVLETGRDASPAENLGFVLKIGFPGNERKRSHLKKAAAEEESPLLQGWRWGRSTTFERFQKYPSRFFFPFVGLLVGGIAYCTHDGDLAAIWNGISLSAVHHNSCMMDSASNFGSEKAEIPKQQQKEGGIKREVRRFFRHNKKCGRAAGVFRPVLMTPGGDSDLVSPKYDELLLSRLLLQLDPVTNH</sequence>
<dbReference type="Proteomes" id="UP001054945">
    <property type="component" value="Unassembled WGS sequence"/>
</dbReference>
<reference evidence="1 2" key="1">
    <citation type="submission" date="2021-06" db="EMBL/GenBank/DDBJ databases">
        <title>Caerostris extrusa draft genome.</title>
        <authorList>
            <person name="Kono N."/>
            <person name="Arakawa K."/>
        </authorList>
    </citation>
    <scope>NUCLEOTIDE SEQUENCE [LARGE SCALE GENOMIC DNA]</scope>
</reference>
<proteinExistence type="predicted"/>
<comment type="caution">
    <text evidence="1">The sequence shown here is derived from an EMBL/GenBank/DDBJ whole genome shotgun (WGS) entry which is preliminary data.</text>
</comment>
<evidence type="ECO:0000313" key="1">
    <source>
        <dbReference type="EMBL" id="GIZ00346.1"/>
    </source>
</evidence>
<evidence type="ECO:0000313" key="2">
    <source>
        <dbReference type="Proteomes" id="UP001054945"/>
    </source>
</evidence>
<gene>
    <name evidence="1" type="ORF">CEXT_595751</name>
</gene>
<organism evidence="1 2">
    <name type="scientific">Caerostris extrusa</name>
    <name type="common">Bark spider</name>
    <name type="synonym">Caerostris bankana</name>
    <dbReference type="NCBI Taxonomy" id="172846"/>
    <lineage>
        <taxon>Eukaryota</taxon>
        <taxon>Metazoa</taxon>
        <taxon>Ecdysozoa</taxon>
        <taxon>Arthropoda</taxon>
        <taxon>Chelicerata</taxon>
        <taxon>Arachnida</taxon>
        <taxon>Araneae</taxon>
        <taxon>Araneomorphae</taxon>
        <taxon>Entelegynae</taxon>
        <taxon>Araneoidea</taxon>
        <taxon>Araneidae</taxon>
        <taxon>Caerostris</taxon>
    </lineage>
</organism>
<protein>
    <submittedName>
        <fullName evidence="1">Uncharacterized protein</fullName>
    </submittedName>
</protein>
<name>A0AAV4XYV2_CAEEX</name>
<dbReference type="AlphaFoldDB" id="A0AAV4XYV2"/>